<gene>
    <name evidence="3" type="ORF">C438_12213</name>
</gene>
<sequence>MKNYFLQHRPSNDRDHPRRGRVAGGGAAVSSVGRGGPSAETVSSGADERTHMNFGIQLYSLRDLDEPTAALVRRAADAGFDGVEFAGVDDAAAVRAALDETGVAAPAAHVPIEDLEADLDAVCERYGALGVETLVVPYLPPEAFADADAVDETAHRLDDLTAKCDDRGVRLLYHNHDHELVTVEGEPALDRLAEESGIGFELDLAWVLAAGYDPVAYVDRYADRTPVVHLKDVVLDADAERGGRPVPLGEGELDIDRCLAAARDGFVEWAVAEHDFPEDPAAFCRDAGGFVATHRTDEEA</sequence>
<organism evidence="3 4">
    <name type="scientific">Haloferax denitrificans ATCC 35960</name>
    <dbReference type="NCBI Taxonomy" id="662478"/>
    <lineage>
        <taxon>Archaea</taxon>
        <taxon>Methanobacteriati</taxon>
        <taxon>Methanobacteriota</taxon>
        <taxon>Stenosarchaea group</taxon>
        <taxon>Halobacteria</taxon>
        <taxon>Halobacteriales</taxon>
        <taxon>Haloferacaceae</taxon>
        <taxon>Haloferax</taxon>
    </lineage>
</organism>
<dbReference type="GO" id="GO:0004519">
    <property type="term" value="F:endonuclease activity"/>
    <property type="evidence" value="ECO:0007669"/>
    <property type="project" value="UniProtKB-KW"/>
</dbReference>
<comment type="caution">
    <text evidence="3">The sequence shown here is derived from an EMBL/GenBank/DDBJ whole genome shotgun (WGS) entry which is preliminary data.</text>
</comment>
<feature type="domain" description="Xylose isomerase-like TIM barrel" evidence="2">
    <location>
        <begin position="72"/>
        <end position="275"/>
    </location>
</feature>
<dbReference type="InterPro" id="IPR013022">
    <property type="entry name" value="Xyl_isomerase-like_TIM-brl"/>
</dbReference>
<name>M0J6W2_9EURY</name>
<keyword evidence="3" id="KW-0540">Nuclease</keyword>
<dbReference type="SUPFAM" id="SSF51658">
    <property type="entry name" value="Xylose isomerase-like"/>
    <property type="match status" value="1"/>
</dbReference>
<dbReference type="PANTHER" id="PTHR12110:SF41">
    <property type="entry name" value="INOSOSE DEHYDRATASE"/>
    <property type="match status" value="1"/>
</dbReference>
<keyword evidence="4" id="KW-1185">Reference proteome</keyword>
<accession>M0J6W2</accession>
<dbReference type="Pfam" id="PF01261">
    <property type="entry name" value="AP_endonuc_2"/>
    <property type="match status" value="1"/>
</dbReference>
<keyword evidence="3" id="KW-0255">Endonuclease</keyword>
<dbReference type="EMBL" id="AOLP01000012">
    <property type="protein sequence ID" value="EMA04073.1"/>
    <property type="molecule type" value="Genomic_DNA"/>
</dbReference>
<dbReference type="AlphaFoldDB" id="M0J6W2"/>
<dbReference type="InterPro" id="IPR036237">
    <property type="entry name" value="Xyl_isomerase-like_sf"/>
</dbReference>
<keyword evidence="3" id="KW-0378">Hydrolase</keyword>
<dbReference type="PATRIC" id="fig|662478.6.peg.2385"/>
<dbReference type="InterPro" id="IPR050312">
    <property type="entry name" value="IolE/XylAMocC-like"/>
</dbReference>
<feature type="region of interest" description="Disordered" evidence="1">
    <location>
        <begin position="1"/>
        <end position="47"/>
    </location>
</feature>
<dbReference type="PANTHER" id="PTHR12110">
    <property type="entry name" value="HYDROXYPYRUVATE ISOMERASE"/>
    <property type="match status" value="1"/>
</dbReference>
<evidence type="ECO:0000256" key="1">
    <source>
        <dbReference type="SAM" id="MobiDB-lite"/>
    </source>
</evidence>
<evidence type="ECO:0000313" key="4">
    <source>
        <dbReference type="Proteomes" id="UP000011553"/>
    </source>
</evidence>
<proteinExistence type="predicted"/>
<reference evidence="3 4" key="1">
    <citation type="journal article" date="2014" name="PLoS Genet.">
        <title>Phylogenetically driven sequencing of extremely halophilic archaea reveals strategies for static and dynamic osmo-response.</title>
        <authorList>
            <person name="Becker E.A."/>
            <person name="Seitzer P.M."/>
            <person name="Tritt A."/>
            <person name="Larsen D."/>
            <person name="Krusor M."/>
            <person name="Yao A.I."/>
            <person name="Wu D."/>
            <person name="Madern D."/>
            <person name="Eisen J.A."/>
            <person name="Darling A.E."/>
            <person name="Facciotti M.T."/>
        </authorList>
    </citation>
    <scope>NUCLEOTIDE SEQUENCE [LARGE SCALE GENOMIC DNA]</scope>
    <source>
        <strain evidence="3 4">ATCC 35960</strain>
    </source>
</reference>
<dbReference type="Gene3D" id="3.20.20.150">
    <property type="entry name" value="Divalent-metal-dependent TIM barrel enzymes"/>
    <property type="match status" value="1"/>
</dbReference>
<evidence type="ECO:0000313" key="3">
    <source>
        <dbReference type="EMBL" id="EMA04073.1"/>
    </source>
</evidence>
<protein>
    <submittedName>
        <fullName evidence="3">AP endonuclease, family 2 superfamily protein</fullName>
    </submittedName>
</protein>
<dbReference type="Proteomes" id="UP000011553">
    <property type="component" value="Unassembled WGS sequence"/>
</dbReference>
<evidence type="ECO:0000259" key="2">
    <source>
        <dbReference type="Pfam" id="PF01261"/>
    </source>
</evidence>